<dbReference type="GO" id="GO:0005524">
    <property type="term" value="F:ATP binding"/>
    <property type="evidence" value="ECO:0007669"/>
    <property type="project" value="UniProtKB-UniRule"/>
</dbReference>
<evidence type="ECO:0000256" key="4">
    <source>
        <dbReference type="ARBA" id="ARBA00022723"/>
    </source>
</evidence>
<dbReference type="AlphaFoldDB" id="A0A554RVR9"/>
<organism evidence="18 19">
    <name type="scientific">Aeromicrobium piscarium</name>
    <dbReference type="NCBI Taxonomy" id="2590901"/>
    <lineage>
        <taxon>Bacteria</taxon>
        <taxon>Bacillati</taxon>
        <taxon>Actinomycetota</taxon>
        <taxon>Actinomycetes</taxon>
        <taxon>Propionibacteriales</taxon>
        <taxon>Nocardioidaceae</taxon>
        <taxon>Aeromicrobium</taxon>
    </lineage>
</organism>
<dbReference type="NCBIfam" id="TIGR01205">
    <property type="entry name" value="D_ala_D_alaTIGR"/>
    <property type="match status" value="1"/>
</dbReference>
<keyword evidence="5 14" id="KW-0547">Nucleotide-binding</keyword>
<comment type="catalytic activity">
    <reaction evidence="12">
        <text>2 D-alanine + ATP = D-alanyl-D-alanine + ADP + phosphate + H(+)</text>
        <dbReference type="Rhea" id="RHEA:11224"/>
        <dbReference type="ChEBI" id="CHEBI:15378"/>
        <dbReference type="ChEBI" id="CHEBI:30616"/>
        <dbReference type="ChEBI" id="CHEBI:43474"/>
        <dbReference type="ChEBI" id="CHEBI:57416"/>
        <dbReference type="ChEBI" id="CHEBI:57822"/>
        <dbReference type="ChEBI" id="CHEBI:456216"/>
        <dbReference type="EC" id="6.3.2.4"/>
    </reaction>
</comment>
<evidence type="ECO:0000256" key="15">
    <source>
        <dbReference type="PIRSR" id="PIRSR039102-3"/>
    </source>
</evidence>
<comment type="caution">
    <text evidence="18">The sequence shown here is derived from an EMBL/GenBank/DDBJ whole genome shotgun (WGS) entry which is preliminary data.</text>
</comment>
<dbReference type="HAMAP" id="MF_00047">
    <property type="entry name" value="Dala_Dala_lig"/>
    <property type="match status" value="1"/>
</dbReference>
<comment type="function">
    <text evidence="12">Cell wall formation.</text>
</comment>
<dbReference type="PANTHER" id="PTHR23132">
    <property type="entry name" value="D-ALANINE--D-ALANINE LIGASE"/>
    <property type="match status" value="1"/>
</dbReference>
<dbReference type="InterPro" id="IPR011095">
    <property type="entry name" value="Dala_Dala_lig_C"/>
</dbReference>
<evidence type="ECO:0000256" key="10">
    <source>
        <dbReference type="ARBA" id="ARBA00023211"/>
    </source>
</evidence>
<evidence type="ECO:0000256" key="13">
    <source>
        <dbReference type="PIRSR" id="PIRSR039102-1"/>
    </source>
</evidence>
<dbReference type="PROSITE" id="PS50975">
    <property type="entry name" value="ATP_GRASP"/>
    <property type="match status" value="1"/>
</dbReference>
<feature type="domain" description="ATP-grasp" evidence="17">
    <location>
        <begin position="132"/>
        <end position="345"/>
    </location>
</feature>
<dbReference type="GO" id="GO:0005829">
    <property type="term" value="C:cytosol"/>
    <property type="evidence" value="ECO:0007669"/>
    <property type="project" value="TreeGrafter"/>
</dbReference>
<evidence type="ECO:0000256" key="2">
    <source>
        <dbReference type="ARBA" id="ARBA00010871"/>
    </source>
</evidence>
<evidence type="ECO:0000256" key="14">
    <source>
        <dbReference type="PIRSR" id="PIRSR039102-2"/>
    </source>
</evidence>
<gene>
    <name evidence="12" type="primary">ddl</name>
    <name evidence="18" type="ORF">FNM00_14930</name>
</gene>
<feature type="binding site" evidence="15">
    <location>
        <position position="312"/>
    </location>
    <ligand>
        <name>Mg(2+)</name>
        <dbReference type="ChEBI" id="CHEBI:18420"/>
        <label>1</label>
    </ligand>
</feature>
<dbReference type="GO" id="GO:0008716">
    <property type="term" value="F:D-alanine-D-alanine ligase activity"/>
    <property type="evidence" value="ECO:0007669"/>
    <property type="project" value="UniProtKB-UniRule"/>
</dbReference>
<dbReference type="SUPFAM" id="SSF52440">
    <property type="entry name" value="PreATP-grasp domain"/>
    <property type="match status" value="1"/>
</dbReference>
<comment type="cofactor">
    <cofactor evidence="15">
        <name>Mg(2+)</name>
        <dbReference type="ChEBI" id="CHEBI:18420"/>
    </cofactor>
    <cofactor evidence="15">
        <name>Mn(2+)</name>
        <dbReference type="ChEBI" id="CHEBI:29035"/>
    </cofactor>
    <text evidence="15">Binds 2 magnesium or manganese ions per subunit.</text>
</comment>
<dbReference type="PIRSF" id="PIRSF039102">
    <property type="entry name" value="Ddl/VanB"/>
    <property type="match status" value="1"/>
</dbReference>
<keyword evidence="4 15" id="KW-0479">Metal-binding</keyword>
<evidence type="ECO:0000256" key="7">
    <source>
        <dbReference type="ARBA" id="ARBA00022842"/>
    </source>
</evidence>
<feature type="binding site" evidence="14">
    <location>
        <position position="128"/>
    </location>
    <ligand>
        <name>ATP</name>
        <dbReference type="ChEBI" id="CHEBI:30616"/>
    </ligand>
</feature>
<keyword evidence="11 12" id="KW-0961">Cell wall biogenesis/degradation</keyword>
<keyword evidence="9 12" id="KW-0573">Peptidoglycan synthesis</keyword>
<evidence type="ECO:0000256" key="8">
    <source>
        <dbReference type="ARBA" id="ARBA00022960"/>
    </source>
</evidence>
<dbReference type="FunFam" id="3.30.470.20:FF:000008">
    <property type="entry name" value="D-alanine--D-alanine ligase"/>
    <property type="match status" value="1"/>
</dbReference>
<keyword evidence="8 12" id="KW-0133">Cell shape</keyword>
<keyword evidence="19" id="KW-1185">Reference proteome</keyword>
<evidence type="ECO:0000256" key="9">
    <source>
        <dbReference type="ARBA" id="ARBA00022984"/>
    </source>
</evidence>
<dbReference type="Gene3D" id="3.30.470.20">
    <property type="entry name" value="ATP-grasp fold, B domain"/>
    <property type="match status" value="1"/>
</dbReference>
<feature type="active site" evidence="13">
    <location>
        <position position="19"/>
    </location>
</feature>
<dbReference type="EMBL" id="VLNT01000015">
    <property type="protein sequence ID" value="TSD58194.1"/>
    <property type="molecule type" value="Genomic_DNA"/>
</dbReference>
<dbReference type="GO" id="GO:0046872">
    <property type="term" value="F:metal ion binding"/>
    <property type="evidence" value="ECO:0007669"/>
    <property type="project" value="UniProtKB-KW"/>
</dbReference>
<evidence type="ECO:0000313" key="19">
    <source>
        <dbReference type="Proteomes" id="UP000316988"/>
    </source>
</evidence>
<evidence type="ECO:0000256" key="3">
    <source>
        <dbReference type="ARBA" id="ARBA00022598"/>
    </source>
</evidence>
<feature type="active site" evidence="13">
    <location>
        <position position="323"/>
    </location>
</feature>
<dbReference type="GO" id="GO:0071555">
    <property type="term" value="P:cell wall organization"/>
    <property type="evidence" value="ECO:0007669"/>
    <property type="project" value="UniProtKB-KW"/>
</dbReference>
<dbReference type="EC" id="6.3.2.4" evidence="12"/>
<feature type="binding site" evidence="14">
    <location>
        <begin position="180"/>
        <end position="181"/>
    </location>
    <ligand>
        <name>ATP</name>
        <dbReference type="ChEBI" id="CHEBI:30616"/>
    </ligand>
</feature>
<name>A0A554RVR9_9ACTN</name>
<dbReference type="RefSeq" id="WP_143914346.1">
    <property type="nucleotide sequence ID" value="NZ_VLNT01000015.1"/>
</dbReference>
<dbReference type="PROSITE" id="PS00843">
    <property type="entry name" value="DALA_DALA_LIGASE_1"/>
    <property type="match status" value="1"/>
</dbReference>
<dbReference type="GO" id="GO:0009252">
    <property type="term" value="P:peptidoglycan biosynthetic process"/>
    <property type="evidence" value="ECO:0007669"/>
    <property type="project" value="UniProtKB-UniRule"/>
</dbReference>
<dbReference type="InterPro" id="IPR011761">
    <property type="entry name" value="ATP-grasp"/>
</dbReference>
<dbReference type="Gene3D" id="3.40.50.20">
    <property type="match status" value="1"/>
</dbReference>
<feature type="binding site" evidence="14">
    <location>
        <begin position="311"/>
        <end position="312"/>
    </location>
    <ligand>
        <name>ATP</name>
        <dbReference type="ChEBI" id="CHEBI:30616"/>
    </ligand>
</feature>
<feature type="binding site" evidence="15">
    <location>
        <position position="314"/>
    </location>
    <ligand>
        <name>Mg(2+)</name>
        <dbReference type="ChEBI" id="CHEBI:18420"/>
        <label>2</label>
    </ligand>
</feature>
<sequence length="355" mass="38547">MTGTERVRVAVVFGGRSSEHGVSCSTAREVMAVIDSSRYEVLPVGITPTGHWVEETGVWDDLPSGTLPYVRDDRPDFSWDRLQHEVDVVFPLLHGPWGEDGTIQGMLEMAGVPYVGAGVLASAVAMDKPFTKTVFSAAGLPQLPYVTIQPWEWDAKRERTVARVHALGLPVFVKPARAGSSSGVTMVSDWGHLEDAVEGARKLDPKVIVEAAARHKREVECAVIQDLGGMPIASEVGEIVVDDSIGHTYYDFEAKYLDGTSQNVIPAEISTTQRDRIRAYALQAFDAIGGEGLARVDFFLTDSVDGGLVINEINTMPGFTPYSMFPKAWEASGIAYPELVERLLALALGRSTGLR</sequence>
<dbReference type="SUPFAM" id="SSF56059">
    <property type="entry name" value="Glutathione synthetase ATP-binding domain-like"/>
    <property type="match status" value="1"/>
</dbReference>
<evidence type="ECO:0000259" key="17">
    <source>
        <dbReference type="PROSITE" id="PS50975"/>
    </source>
</evidence>
<keyword evidence="10 15" id="KW-0464">Manganese</keyword>
<reference evidence="18 19" key="1">
    <citation type="submission" date="2019-07" db="EMBL/GenBank/DDBJ databases">
        <authorList>
            <person name="Zhao L.H."/>
        </authorList>
    </citation>
    <scope>NUCLEOTIDE SEQUENCE [LARGE SCALE GENOMIC DNA]</scope>
    <source>
        <strain evidence="18 19">Co35</strain>
    </source>
</reference>
<evidence type="ECO:0000256" key="1">
    <source>
        <dbReference type="ARBA" id="ARBA00001936"/>
    </source>
</evidence>
<feature type="binding site" evidence="14">
    <location>
        <begin position="172"/>
        <end position="174"/>
    </location>
    <ligand>
        <name>ATP</name>
        <dbReference type="ChEBI" id="CHEBI:30616"/>
    </ligand>
</feature>
<evidence type="ECO:0000256" key="6">
    <source>
        <dbReference type="ARBA" id="ARBA00022840"/>
    </source>
</evidence>
<comment type="subcellular location">
    <subcellularLocation>
        <location evidence="12">Cytoplasm</location>
    </subcellularLocation>
</comment>
<keyword evidence="7 15" id="KW-0460">Magnesium</keyword>
<protein>
    <recommendedName>
        <fullName evidence="12">D-alanine--D-alanine ligase</fullName>
        <ecNumber evidence="12">6.3.2.4</ecNumber>
    </recommendedName>
    <alternativeName>
        <fullName evidence="12">D-Ala-D-Ala ligase</fullName>
    </alternativeName>
    <alternativeName>
        <fullName evidence="12">D-alanylalanine synthetase</fullName>
    </alternativeName>
</protein>
<feature type="binding site" evidence="14">
    <location>
        <begin position="210"/>
        <end position="218"/>
    </location>
    <ligand>
        <name>ATP</name>
        <dbReference type="ChEBI" id="CHEBI:30616"/>
    </ligand>
</feature>
<dbReference type="Pfam" id="PF01820">
    <property type="entry name" value="Dala_Dala_lig_N"/>
    <property type="match status" value="1"/>
</dbReference>
<evidence type="ECO:0000313" key="18">
    <source>
        <dbReference type="EMBL" id="TSD58194.1"/>
    </source>
</evidence>
<dbReference type="InterPro" id="IPR011127">
    <property type="entry name" value="Dala_Dala_lig_N"/>
</dbReference>
<proteinExistence type="inferred from homology"/>
<comment type="similarity">
    <text evidence="2 12">Belongs to the D-alanine--D-alanine ligase family.</text>
</comment>
<accession>A0A554RVR9</accession>
<evidence type="ECO:0000256" key="11">
    <source>
        <dbReference type="ARBA" id="ARBA00023316"/>
    </source>
</evidence>
<dbReference type="OrthoDB" id="9813261at2"/>
<dbReference type="NCBIfam" id="NF002528">
    <property type="entry name" value="PRK01966.1-4"/>
    <property type="match status" value="1"/>
</dbReference>
<feature type="active site" evidence="13">
    <location>
        <position position="180"/>
    </location>
</feature>
<dbReference type="Pfam" id="PF07478">
    <property type="entry name" value="Dala_Dala_lig_C"/>
    <property type="match status" value="1"/>
</dbReference>
<dbReference type="PANTHER" id="PTHR23132:SF25">
    <property type="entry name" value="D-ALANINE--D-ALANINE LIGASE A"/>
    <property type="match status" value="1"/>
</dbReference>
<dbReference type="InterPro" id="IPR016185">
    <property type="entry name" value="PreATP-grasp_dom_sf"/>
</dbReference>
<dbReference type="PROSITE" id="PS00844">
    <property type="entry name" value="DALA_DALA_LIGASE_2"/>
    <property type="match status" value="1"/>
</dbReference>
<dbReference type="GO" id="GO:0008360">
    <property type="term" value="P:regulation of cell shape"/>
    <property type="evidence" value="ECO:0007669"/>
    <property type="project" value="UniProtKB-KW"/>
</dbReference>
<feature type="binding site" evidence="15">
    <location>
        <position position="312"/>
    </location>
    <ligand>
        <name>Mg(2+)</name>
        <dbReference type="ChEBI" id="CHEBI:18420"/>
        <label>2</label>
    </ligand>
</feature>
<evidence type="ECO:0000256" key="5">
    <source>
        <dbReference type="ARBA" id="ARBA00022741"/>
    </source>
</evidence>
<keyword evidence="6 16" id="KW-0067">ATP-binding</keyword>
<dbReference type="Gene3D" id="3.30.1490.20">
    <property type="entry name" value="ATP-grasp fold, A domain"/>
    <property type="match status" value="1"/>
</dbReference>
<dbReference type="InterPro" id="IPR005905">
    <property type="entry name" value="D_ala_D_ala"/>
</dbReference>
<dbReference type="UniPathway" id="UPA00219"/>
<feature type="binding site" evidence="15">
    <location>
        <position position="297"/>
    </location>
    <ligand>
        <name>Mg(2+)</name>
        <dbReference type="ChEBI" id="CHEBI:18420"/>
        <label>1</label>
    </ligand>
</feature>
<dbReference type="InterPro" id="IPR000291">
    <property type="entry name" value="D-Ala_lig_Van_CS"/>
</dbReference>
<dbReference type="InterPro" id="IPR013815">
    <property type="entry name" value="ATP_grasp_subdomain_1"/>
</dbReference>
<evidence type="ECO:0000256" key="12">
    <source>
        <dbReference type="HAMAP-Rule" id="MF_00047"/>
    </source>
</evidence>
<comment type="pathway">
    <text evidence="12">Cell wall biogenesis; peptidoglycan biosynthesis.</text>
</comment>
<keyword evidence="3 12" id="KW-0436">Ligase</keyword>
<evidence type="ECO:0000256" key="16">
    <source>
        <dbReference type="PROSITE-ProRule" id="PRU00409"/>
    </source>
</evidence>
<dbReference type="Proteomes" id="UP000316988">
    <property type="component" value="Unassembled WGS sequence"/>
</dbReference>
<keyword evidence="12" id="KW-0963">Cytoplasm</keyword>
<comment type="cofactor">
    <cofactor evidence="1">
        <name>Mn(2+)</name>
        <dbReference type="ChEBI" id="CHEBI:29035"/>
    </cofactor>
</comment>